<dbReference type="SUPFAM" id="SSF49464">
    <property type="entry name" value="Carboxypeptidase regulatory domain-like"/>
    <property type="match status" value="1"/>
</dbReference>
<evidence type="ECO:0000259" key="2">
    <source>
        <dbReference type="Pfam" id="PF07715"/>
    </source>
</evidence>
<dbReference type="GO" id="GO:0015344">
    <property type="term" value="F:siderophore uptake transmembrane transporter activity"/>
    <property type="evidence" value="ECO:0007669"/>
    <property type="project" value="TreeGrafter"/>
</dbReference>
<accession>A0A1G4G536</accession>
<dbReference type="InterPro" id="IPR037066">
    <property type="entry name" value="Plug_dom_sf"/>
</dbReference>
<dbReference type="EMBL" id="LT608328">
    <property type="protein sequence ID" value="SCM56185.1"/>
    <property type="molecule type" value="Genomic_DNA"/>
</dbReference>
<keyword evidence="1" id="KW-1134">Transmembrane beta strand</keyword>
<reference evidence="3 4" key="1">
    <citation type="submission" date="2016-08" db="EMBL/GenBank/DDBJ databases">
        <authorList>
            <person name="Seilhamer J.J."/>
        </authorList>
    </citation>
    <scope>NUCLEOTIDE SEQUENCE [LARGE SCALE GENOMIC DNA]</scope>
    <source>
        <strain evidence="3">ING2-E5A</strain>
    </source>
</reference>
<dbReference type="SUPFAM" id="SSF56935">
    <property type="entry name" value="Porins"/>
    <property type="match status" value="1"/>
</dbReference>
<evidence type="ECO:0000313" key="3">
    <source>
        <dbReference type="EMBL" id="SCM56185.1"/>
    </source>
</evidence>
<organism evidence="3 4">
    <name type="scientific">Petrimonas mucosa</name>
    <dbReference type="NCBI Taxonomy" id="1642646"/>
    <lineage>
        <taxon>Bacteria</taxon>
        <taxon>Pseudomonadati</taxon>
        <taxon>Bacteroidota</taxon>
        <taxon>Bacteroidia</taxon>
        <taxon>Bacteroidales</taxon>
        <taxon>Dysgonomonadaceae</taxon>
        <taxon>Petrimonas</taxon>
    </lineage>
</organism>
<dbReference type="InterPro" id="IPR008969">
    <property type="entry name" value="CarboxyPept-like_regulatory"/>
</dbReference>
<dbReference type="GO" id="GO:0009279">
    <property type="term" value="C:cell outer membrane"/>
    <property type="evidence" value="ECO:0007669"/>
    <property type="project" value="UniProtKB-SubCell"/>
</dbReference>
<evidence type="ECO:0000256" key="1">
    <source>
        <dbReference type="PROSITE-ProRule" id="PRU01360"/>
    </source>
</evidence>
<feature type="domain" description="TonB-dependent receptor plug" evidence="2">
    <location>
        <begin position="185"/>
        <end position="292"/>
    </location>
</feature>
<keyword evidence="4" id="KW-1185">Reference proteome</keyword>
<name>A0A1G4G536_9BACT</name>
<dbReference type="InterPro" id="IPR023996">
    <property type="entry name" value="TonB-dep_OMP_SusC/RagA"/>
</dbReference>
<keyword evidence="1" id="KW-0813">Transport</keyword>
<comment type="similarity">
    <text evidence="1">Belongs to the TonB-dependent receptor family.</text>
</comment>
<dbReference type="Gene3D" id="2.170.130.10">
    <property type="entry name" value="TonB-dependent receptor, plug domain"/>
    <property type="match status" value="1"/>
</dbReference>
<keyword evidence="3" id="KW-0675">Receptor</keyword>
<dbReference type="PROSITE" id="PS52016">
    <property type="entry name" value="TONB_DEPENDENT_REC_3"/>
    <property type="match status" value="1"/>
</dbReference>
<evidence type="ECO:0000313" key="4">
    <source>
        <dbReference type="Proteomes" id="UP000178485"/>
    </source>
</evidence>
<dbReference type="GO" id="GO:0044718">
    <property type="term" value="P:siderophore transmembrane transport"/>
    <property type="evidence" value="ECO:0007669"/>
    <property type="project" value="TreeGrafter"/>
</dbReference>
<gene>
    <name evidence="3" type="primary">susC23</name>
    <name evidence="3" type="ORF">ING2E5A_0761</name>
</gene>
<dbReference type="InterPro" id="IPR039426">
    <property type="entry name" value="TonB-dep_rcpt-like"/>
</dbReference>
<dbReference type="Pfam" id="PF07715">
    <property type="entry name" value="Plug"/>
    <property type="match status" value="1"/>
</dbReference>
<dbReference type="STRING" id="1642646.ING2E5A_0761"/>
<keyword evidence="1" id="KW-0812">Transmembrane</keyword>
<dbReference type="Proteomes" id="UP000178485">
    <property type="component" value="Chromosome i"/>
</dbReference>
<proteinExistence type="inferred from homology"/>
<dbReference type="PANTHER" id="PTHR30069:SF28">
    <property type="entry name" value="TONB-DEPENDENT RECEPTOR YNCD-RELATED"/>
    <property type="match status" value="1"/>
</dbReference>
<comment type="subcellular location">
    <subcellularLocation>
        <location evidence="1">Cell outer membrane</location>
        <topology evidence="1">Multi-pass membrane protein</topology>
    </subcellularLocation>
</comment>
<keyword evidence="1" id="KW-0472">Membrane</keyword>
<dbReference type="AlphaFoldDB" id="A0A1G4G536"/>
<keyword evidence="1" id="KW-0998">Cell outer membrane</keyword>
<dbReference type="InterPro" id="IPR012910">
    <property type="entry name" value="Plug_dom"/>
</dbReference>
<dbReference type="PANTHER" id="PTHR30069">
    <property type="entry name" value="TONB-DEPENDENT OUTER MEMBRANE RECEPTOR"/>
    <property type="match status" value="1"/>
</dbReference>
<dbReference type="Pfam" id="PF13715">
    <property type="entry name" value="CarbopepD_reg_2"/>
    <property type="match status" value="1"/>
</dbReference>
<sequence length="1072" mass="120481">MPWHRQNSTLNNINFFNENGTIKQTSMKNISPIARDLVEYLFGKRNANMKLWLLLGLLICSMTAQGSSGYPANVESDRNPNIQTVTEVAQQQTRRIYGKIIDQNGEAIIGANVIELGTTNGTVTDINGEFTLQVKEGASIQVSYIGFHETTISTANRSYIEVVLEEDTRLLQEVIVTGVAKGTSKEKLSFTVEKINKEIITEVPALNVASALSGKMPGIKVFTASGNPMEEPMIQLRGTTSFTGNDQPLIIIDGVITSGVLKDINMEDVESVEVIKGAAAASFYGAKAAGGVVNIITKRGSNLQSGTTRVSVKSELGSNWIGFLPERTTAHGHKLDEAGQPMRGILDDDQVWDNKYIMDHDAYKDFFTPRLFNSTTAGLTGRSKDGDMNYYTSIQYTHNPGIIRDLDGVKRHSFRVNLDTKATENVTLTFSNLYVRTINDRRSVNFDDIYYADPNADFLADNLDGTPYKVNPNIVSTRNNINPLYDINNKIQRGTANRFLGSYGIKYIPTTWSTFNVNYNIDLFHYQDEDLTPKGRLLVNYPDGSIRDEGYVYKGSGNTFKHNLEASGLLTKSFDDLTTTLRLQYLYEDEKSEGLWGNGSRLAVSGMNNVSLELADPDTRDHSSWGSRVVSNSFTAVGNLDYKGKYIFDGLIRRDGSSVIGDDNMWQTYYRISGAWNATEDFTIPHFQMLKPRVSYGTAGILPSYGAKYETFSLSNGTLYGGAQLGNKKLKPALSQELEVGIDTRFLDRFDLTYSYSYKRNTDLPYVMTVSGVTGFQYQNINIGEFFVHSHEVSLTTNLLKNKDWRWDATLTWDKLTEYVGELGRPDFMIGYTKVASHEKYGKLYSSKFATSLDQVKTSKLIKPGQSVEDLFTINNYGYVVRKDLIGTRDEAKMSILDENGDTSQNEYLGNMIPDFNMNLMNVLSYKNWMLYFTMSWQQGGVLYNNTKVYMSFAGRNAAFWDMSERSWDKRKPMNYLNQHSRASFTEDATFLKMRELSLNYNITQKQLQKWNIPYIYGVKCGIVGRNLFTLTNYSGPDPETRTVESGTLNGSDTPKYPSDIRTVTGTITIEF</sequence>
<protein>
    <submittedName>
        <fullName evidence="3">TonB-dependent receptor SusC</fullName>
    </submittedName>
</protein>
<dbReference type="KEGG" id="pmuc:ING2E5A_0761"/>
<dbReference type="NCBIfam" id="TIGR04056">
    <property type="entry name" value="OMP_RagA_SusC"/>
    <property type="match status" value="1"/>
</dbReference>
<dbReference type="Gene3D" id="2.60.40.1120">
    <property type="entry name" value="Carboxypeptidase-like, regulatory domain"/>
    <property type="match status" value="1"/>
</dbReference>